<dbReference type="GO" id="GO:0009267">
    <property type="term" value="P:cellular response to starvation"/>
    <property type="evidence" value="ECO:0007669"/>
    <property type="project" value="InterPro"/>
</dbReference>
<organism evidence="10">
    <name type="scientific">Acididesulfobacillus acetoxydans</name>
    <dbReference type="NCBI Taxonomy" id="1561005"/>
    <lineage>
        <taxon>Bacteria</taxon>
        <taxon>Bacillati</taxon>
        <taxon>Bacillota</taxon>
        <taxon>Clostridia</taxon>
        <taxon>Eubacteriales</taxon>
        <taxon>Peptococcaceae</taxon>
        <taxon>Acididesulfobacillus</taxon>
    </lineage>
</organism>
<evidence type="ECO:0000256" key="4">
    <source>
        <dbReference type="ARBA" id="ARBA00022475"/>
    </source>
</evidence>
<keyword evidence="4" id="KW-1003">Cell membrane</keyword>
<feature type="transmembrane region" description="Helical" evidence="8">
    <location>
        <begin position="192"/>
        <end position="217"/>
    </location>
</feature>
<comment type="similarity">
    <text evidence="2">Belongs to the peptide transporter carbon starvation (CstA) (TC 2.A.114) family.</text>
</comment>
<name>A0A8S0W7A3_9FIRM</name>
<keyword evidence="6 8" id="KW-1133">Transmembrane helix</keyword>
<keyword evidence="7 8" id="KW-0472">Membrane</keyword>
<dbReference type="AlphaFoldDB" id="A0A8S0W7A3"/>
<feature type="transmembrane region" description="Helical" evidence="8">
    <location>
        <begin position="331"/>
        <end position="354"/>
    </location>
</feature>
<feature type="transmembrane region" description="Helical" evidence="8">
    <location>
        <begin position="294"/>
        <end position="319"/>
    </location>
</feature>
<evidence type="ECO:0000313" key="10">
    <source>
        <dbReference type="EMBL" id="CAA7600519.1"/>
    </source>
</evidence>
<dbReference type="Proteomes" id="UP001071230">
    <property type="component" value="Unassembled WGS sequence"/>
</dbReference>
<evidence type="ECO:0000256" key="8">
    <source>
        <dbReference type="SAM" id="Phobius"/>
    </source>
</evidence>
<dbReference type="PANTHER" id="PTHR30252">
    <property type="entry name" value="INNER MEMBRANE PEPTIDE TRANSPORTER"/>
    <property type="match status" value="1"/>
</dbReference>
<keyword evidence="12" id="KW-1185">Reference proteome</keyword>
<dbReference type="Pfam" id="PF02554">
    <property type="entry name" value="CstA"/>
    <property type="match status" value="1"/>
</dbReference>
<accession>A0A8S0W7A3</accession>
<dbReference type="GO" id="GO:0005886">
    <property type="term" value="C:plasma membrane"/>
    <property type="evidence" value="ECO:0007669"/>
    <property type="project" value="UniProtKB-SubCell"/>
</dbReference>
<dbReference type="InterPro" id="IPR051605">
    <property type="entry name" value="CstA"/>
</dbReference>
<evidence type="ECO:0000259" key="9">
    <source>
        <dbReference type="Pfam" id="PF02554"/>
    </source>
</evidence>
<gene>
    <name evidence="11" type="ORF">DEACI_1102</name>
    <name evidence="10" type="ORF">DEACI_1172</name>
</gene>
<evidence type="ECO:0000256" key="3">
    <source>
        <dbReference type="ARBA" id="ARBA00022448"/>
    </source>
</evidence>
<feature type="transmembrane region" description="Helical" evidence="8">
    <location>
        <begin position="256"/>
        <end position="274"/>
    </location>
</feature>
<keyword evidence="5 8" id="KW-0812">Transmembrane</keyword>
<comment type="subcellular location">
    <subcellularLocation>
        <location evidence="1">Cell membrane</location>
        <topology evidence="1">Multi-pass membrane protein</topology>
    </subcellularLocation>
</comment>
<feature type="transmembrane region" description="Helical" evidence="8">
    <location>
        <begin position="419"/>
        <end position="443"/>
    </location>
</feature>
<dbReference type="Proteomes" id="UP000836597">
    <property type="component" value="Chromosome"/>
</dbReference>
<feature type="transmembrane region" description="Helical" evidence="8">
    <location>
        <begin position="522"/>
        <end position="547"/>
    </location>
</feature>
<sequence>MNALTLVIAAACILLLAYRFYGAFIAAKILVTDETRQTPAYRLEDGQNYVPTNKWVVFGHHFAAIAGAGPLVGPVLAAQFGYLPGAIWILVGAVMAGAVHDMVILFASVRYNGRSLSEIAKAEISKLSGLTTGIAILFILVLAMAGLAVVVVGAMAKNPWGAFIITMTVPIALLVGLYMYKIRPGKVGEASLVGVILVFVAIALGPVVEASGFGAFFNWSAKAMWVILPVYGFVAAILPVWLLLAPRDYISSYLKIGTILALALGIIWVHPQIQMPAITQFAYTANGPIVKGPVWPFVSITIACGAISGFHALISAGTTPKMISSERDIRLVGFGGMLMEGFVAMMALIAATVLKPGDYFAINTPVQAFAALHMHTVDLQQLSNLVGMNLAGRTGGAVTLAVGMAHVFSRVVGDQLMKYWYQFGIMFEALFILTTIDAGTRVGRYILQDFLGRYVHKRFSDIHWWPGVLLTSLVISFAWGYMLWGGNVASIWPIFGVSNQLLATLALAIGTTVILRNANKMVYAWVTILPLVYMIVTVFFAGIWSLFNQYLAVHDYVKSALIVIMLALAVVIVVDSVYQWGKIIAARKAGRSTATVSLPLSGR</sequence>
<evidence type="ECO:0000256" key="6">
    <source>
        <dbReference type="ARBA" id="ARBA00022989"/>
    </source>
</evidence>
<protein>
    <submittedName>
        <fullName evidence="10">5TM C-terminal transporter carbon starvation CstA</fullName>
    </submittedName>
    <submittedName>
        <fullName evidence="11">Carbon starvation protein A homolog</fullName>
    </submittedName>
</protein>
<evidence type="ECO:0000313" key="11">
    <source>
        <dbReference type="EMBL" id="CEJ06653.1"/>
    </source>
</evidence>
<keyword evidence="3" id="KW-0813">Transport</keyword>
<feature type="transmembrane region" description="Helical" evidence="8">
    <location>
        <begin position="130"/>
        <end position="154"/>
    </location>
</feature>
<evidence type="ECO:0000256" key="7">
    <source>
        <dbReference type="ARBA" id="ARBA00023136"/>
    </source>
</evidence>
<dbReference type="EMBL" id="CDGJ01000032">
    <property type="protein sequence ID" value="CEJ06653.1"/>
    <property type="molecule type" value="Genomic_DNA"/>
</dbReference>
<dbReference type="RefSeq" id="WP_240984182.1">
    <property type="nucleotide sequence ID" value="NZ_CDGJ01000032.1"/>
</dbReference>
<proteinExistence type="inferred from homology"/>
<feature type="transmembrane region" description="Helical" evidence="8">
    <location>
        <begin position="86"/>
        <end position="109"/>
    </location>
</feature>
<evidence type="ECO:0000256" key="1">
    <source>
        <dbReference type="ARBA" id="ARBA00004651"/>
    </source>
</evidence>
<feature type="transmembrane region" description="Helical" evidence="8">
    <location>
        <begin position="223"/>
        <end position="244"/>
    </location>
</feature>
<feature type="domain" description="CstA N-terminal" evidence="9">
    <location>
        <begin position="2"/>
        <end position="539"/>
    </location>
</feature>
<evidence type="ECO:0000313" key="12">
    <source>
        <dbReference type="Proteomes" id="UP001071230"/>
    </source>
</evidence>
<dbReference type="EMBL" id="LR746496">
    <property type="protein sequence ID" value="CAA7600519.1"/>
    <property type="molecule type" value="Genomic_DNA"/>
</dbReference>
<dbReference type="KEGG" id="aacx:DEACI_1172"/>
<feature type="transmembrane region" description="Helical" evidence="8">
    <location>
        <begin position="490"/>
        <end position="515"/>
    </location>
</feature>
<feature type="transmembrane region" description="Helical" evidence="8">
    <location>
        <begin position="559"/>
        <end position="578"/>
    </location>
</feature>
<reference evidence="11" key="1">
    <citation type="submission" date="2014-11" db="EMBL/GenBank/DDBJ databases">
        <authorList>
            <person name="Hornung B.V."/>
        </authorList>
    </citation>
    <scope>NUCLEOTIDE SEQUENCE</scope>
    <source>
        <strain evidence="11">INE</strain>
    </source>
</reference>
<reference evidence="10" key="2">
    <citation type="submission" date="2020-01" db="EMBL/GenBank/DDBJ databases">
        <authorList>
            <person name="Hornung B."/>
        </authorList>
    </citation>
    <scope>NUCLEOTIDE SEQUENCE</scope>
    <source>
        <strain evidence="10">PacBioINE</strain>
    </source>
</reference>
<dbReference type="PANTHER" id="PTHR30252:SF3">
    <property type="entry name" value="PYRUVATE_PROTON SYMPORTER BTST"/>
    <property type="match status" value="1"/>
</dbReference>
<feature type="transmembrane region" description="Helical" evidence="8">
    <location>
        <begin position="464"/>
        <end position="484"/>
    </location>
</feature>
<evidence type="ECO:0000256" key="5">
    <source>
        <dbReference type="ARBA" id="ARBA00022692"/>
    </source>
</evidence>
<feature type="transmembrane region" description="Helical" evidence="8">
    <location>
        <begin position="160"/>
        <end position="180"/>
    </location>
</feature>
<evidence type="ECO:0000256" key="2">
    <source>
        <dbReference type="ARBA" id="ARBA00007755"/>
    </source>
</evidence>
<dbReference type="InterPro" id="IPR003706">
    <property type="entry name" value="CstA_N"/>
</dbReference>